<name>A0A225UTW1_9STRA</name>
<comment type="caution">
    <text evidence="2">The sequence shown here is derived from an EMBL/GenBank/DDBJ whole genome shotgun (WGS) entry which is preliminary data.</text>
</comment>
<dbReference type="InterPro" id="IPR048324">
    <property type="entry name" value="ZSWIM1-3_RNaseH-like"/>
</dbReference>
<evidence type="ECO:0000259" key="1">
    <source>
        <dbReference type="Pfam" id="PF21056"/>
    </source>
</evidence>
<reference evidence="3" key="1">
    <citation type="submission" date="2017-03" db="EMBL/GenBank/DDBJ databases">
        <title>Phytopthora megakarya and P. palmivora, two closely related causual agents of cacao black pod achieved similar genome size and gene model numbers by different mechanisms.</title>
        <authorList>
            <person name="Ali S."/>
            <person name="Shao J."/>
            <person name="Larry D.J."/>
            <person name="Kronmiller B."/>
            <person name="Shen D."/>
            <person name="Strem M.D."/>
            <person name="Melnick R.L."/>
            <person name="Guiltinan M.J."/>
            <person name="Tyler B.M."/>
            <person name="Meinhardt L.W."/>
            <person name="Bailey B.A."/>
        </authorList>
    </citation>
    <scope>NUCLEOTIDE SEQUENCE [LARGE SCALE GENOMIC DNA]</scope>
    <source>
        <strain evidence="3">zdho120</strain>
    </source>
</reference>
<organism evidence="2 3">
    <name type="scientific">Phytophthora megakarya</name>
    <dbReference type="NCBI Taxonomy" id="4795"/>
    <lineage>
        <taxon>Eukaryota</taxon>
        <taxon>Sar</taxon>
        <taxon>Stramenopiles</taxon>
        <taxon>Oomycota</taxon>
        <taxon>Peronosporomycetes</taxon>
        <taxon>Peronosporales</taxon>
        <taxon>Peronosporaceae</taxon>
        <taxon>Phytophthora</taxon>
    </lineage>
</organism>
<accession>A0A225UTW1</accession>
<dbReference type="Proteomes" id="UP000198211">
    <property type="component" value="Unassembled WGS sequence"/>
</dbReference>
<dbReference type="AlphaFoldDB" id="A0A225UTW1"/>
<keyword evidence="3" id="KW-1185">Reference proteome</keyword>
<evidence type="ECO:0000313" key="3">
    <source>
        <dbReference type="Proteomes" id="UP000198211"/>
    </source>
</evidence>
<feature type="domain" description="ZSWIM1/3 RNaseH-like" evidence="1">
    <location>
        <begin position="8"/>
        <end position="95"/>
    </location>
</feature>
<proteinExistence type="predicted"/>
<evidence type="ECO:0000313" key="2">
    <source>
        <dbReference type="EMBL" id="OWY96268.1"/>
    </source>
</evidence>
<dbReference type="EMBL" id="NBNE01011872">
    <property type="protein sequence ID" value="OWY96268.1"/>
    <property type="molecule type" value="Genomic_DNA"/>
</dbReference>
<sequence>MTHSVLFEGNSAVVVVDCETDAALVAKFQSEKDEAAFQSFSDVIMVDTTHDTNSDIYKLFSFVVHDSEYVHHALVQTELMINLRVVLVLFKSNNRE</sequence>
<protein>
    <recommendedName>
        <fullName evidence="1">ZSWIM1/3 RNaseH-like domain-containing protein</fullName>
    </recommendedName>
</protein>
<dbReference type="OrthoDB" id="6778750at2759"/>
<dbReference type="Pfam" id="PF21056">
    <property type="entry name" value="ZSWIM1-3_RNaseH-like"/>
    <property type="match status" value="1"/>
</dbReference>
<gene>
    <name evidence="2" type="ORF">PHMEG_00033509</name>
</gene>